<reference evidence="10 11" key="1">
    <citation type="submission" date="2018-05" db="EMBL/GenBank/DDBJ databases">
        <title>Genomic Encyclopedia of Type Strains, Phase IV (KMG-IV): sequencing the most valuable type-strain genomes for metagenomic binning, comparative biology and taxonomic classification.</title>
        <authorList>
            <person name="Goeker M."/>
        </authorList>
    </citation>
    <scope>NUCLEOTIDE SEQUENCE [LARGE SCALE GENOMIC DNA]</scope>
    <source>
        <strain evidence="10 11">DSM 45480</strain>
    </source>
</reference>
<feature type="transmembrane region" description="Helical" evidence="8">
    <location>
        <begin position="497"/>
        <end position="516"/>
    </location>
</feature>
<feature type="transmembrane region" description="Helical" evidence="8">
    <location>
        <begin position="195"/>
        <end position="214"/>
    </location>
</feature>
<dbReference type="PRINTS" id="PR01036">
    <property type="entry name" value="TCRTETB"/>
</dbReference>
<feature type="transmembrane region" description="Helical" evidence="8">
    <location>
        <begin position="334"/>
        <end position="355"/>
    </location>
</feature>
<keyword evidence="6 8" id="KW-1133">Transmembrane helix</keyword>
<dbReference type="Gene3D" id="1.20.1720.10">
    <property type="entry name" value="Multidrug resistance protein D"/>
    <property type="match status" value="1"/>
</dbReference>
<dbReference type="EMBL" id="QGHB01000006">
    <property type="protein sequence ID" value="PWK85422.1"/>
    <property type="molecule type" value="Genomic_DNA"/>
</dbReference>
<dbReference type="InterPro" id="IPR020846">
    <property type="entry name" value="MFS_dom"/>
</dbReference>
<dbReference type="InterPro" id="IPR036259">
    <property type="entry name" value="MFS_trans_sf"/>
</dbReference>
<feature type="transmembrane region" description="Helical" evidence="8">
    <location>
        <begin position="164"/>
        <end position="183"/>
    </location>
</feature>
<evidence type="ECO:0000256" key="6">
    <source>
        <dbReference type="ARBA" id="ARBA00022989"/>
    </source>
</evidence>
<evidence type="ECO:0000259" key="9">
    <source>
        <dbReference type="PROSITE" id="PS50850"/>
    </source>
</evidence>
<dbReference type="GO" id="GO:0022857">
    <property type="term" value="F:transmembrane transporter activity"/>
    <property type="evidence" value="ECO:0007669"/>
    <property type="project" value="InterPro"/>
</dbReference>
<comment type="subcellular location">
    <subcellularLocation>
        <location evidence="1">Cell membrane</location>
        <topology evidence="1">Multi-pass membrane protein</topology>
    </subcellularLocation>
</comment>
<dbReference type="PANTHER" id="PTHR42718:SF42">
    <property type="entry name" value="EXPORT PROTEIN"/>
    <property type="match status" value="1"/>
</dbReference>
<feature type="transmembrane region" description="Helical" evidence="8">
    <location>
        <begin position="226"/>
        <end position="248"/>
    </location>
</feature>
<feature type="transmembrane region" description="Helical" evidence="8">
    <location>
        <begin position="361"/>
        <end position="380"/>
    </location>
</feature>
<accession>A0A316HVG3</accession>
<name>A0A316HVG3_9PSEU</name>
<feature type="transmembrane region" description="Helical" evidence="8">
    <location>
        <begin position="45"/>
        <end position="64"/>
    </location>
</feature>
<dbReference type="PROSITE" id="PS50850">
    <property type="entry name" value="MFS"/>
    <property type="match status" value="1"/>
</dbReference>
<dbReference type="PANTHER" id="PTHR42718">
    <property type="entry name" value="MAJOR FACILITATOR SUPERFAMILY MULTIDRUG TRANSPORTER MFSC"/>
    <property type="match status" value="1"/>
</dbReference>
<comment type="similarity">
    <text evidence="2">Belongs to the major facilitator superfamily. EmrB family.</text>
</comment>
<feature type="transmembrane region" description="Helical" evidence="8">
    <location>
        <begin position="12"/>
        <end position="33"/>
    </location>
</feature>
<evidence type="ECO:0000313" key="10">
    <source>
        <dbReference type="EMBL" id="PWK85422.1"/>
    </source>
</evidence>
<dbReference type="Gene3D" id="1.20.1250.20">
    <property type="entry name" value="MFS general substrate transporter like domains"/>
    <property type="match status" value="1"/>
</dbReference>
<dbReference type="InterPro" id="IPR004638">
    <property type="entry name" value="EmrB-like"/>
</dbReference>
<keyword evidence="4" id="KW-1003">Cell membrane</keyword>
<feature type="transmembrane region" description="Helical" evidence="8">
    <location>
        <begin position="304"/>
        <end position="322"/>
    </location>
</feature>
<dbReference type="FunFam" id="1.20.1720.10:FF:000021">
    <property type="entry name" value="Drug resistance transporter, EmrB/QacA subfamily"/>
    <property type="match status" value="1"/>
</dbReference>
<protein>
    <submittedName>
        <fullName evidence="10">EmrB/QacA subfamily drug resistance transporter</fullName>
    </submittedName>
</protein>
<dbReference type="NCBIfam" id="TIGR00711">
    <property type="entry name" value="efflux_EmrB"/>
    <property type="match status" value="1"/>
</dbReference>
<evidence type="ECO:0000256" key="7">
    <source>
        <dbReference type="ARBA" id="ARBA00023136"/>
    </source>
</evidence>
<dbReference type="GO" id="GO:0005886">
    <property type="term" value="C:plasma membrane"/>
    <property type="evidence" value="ECO:0007669"/>
    <property type="project" value="UniProtKB-SubCell"/>
</dbReference>
<dbReference type="SUPFAM" id="SSF103473">
    <property type="entry name" value="MFS general substrate transporter"/>
    <property type="match status" value="1"/>
</dbReference>
<feature type="transmembrane region" description="Helical" evidence="8">
    <location>
        <begin position="268"/>
        <end position="292"/>
    </location>
</feature>
<evidence type="ECO:0000313" key="11">
    <source>
        <dbReference type="Proteomes" id="UP000246005"/>
    </source>
</evidence>
<feature type="transmembrane region" description="Helical" evidence="8">
    <location>
        <begin position="76"/>
        <end position="95"/>
    </location>
</feature>
<dbReference type="InterPro" id="IPR011701">
    <property type="entry name" value="MFS"/>
</dbReference>
<evidence type="ECO:0000256" key="1">
    <source>
        <dbReference type="ARBA" id="ARBA00004651"/>
    </source>
</evidence>
<dbReference type="AlphaFoldDB" id="A0A316HVG3"/>
<feature type="domain" description="Major facilitator superfamily (MFS) profile" evidence="9">
    <location>
        <begin position="10"/>
        <end position="521"/>
    </location>
</feature>
<evidence type="ECO:0000256" key="2">
    <source>
        <dbReference type="ARBA" id="ARBA00008537"/>
    </source>
</evidence>
<dbReference type="Pfam" id="PF07690">
    <property type="entry name" value="MFS_1"/>
    <property type="match status" value="1"/>
</dbReference>
<comment type="caution">
    <text evidence="10">The sequence shown here is derived from an EMBL/GenBank/DDBJ whole genome shotgun (WGS) entry which is preliminary data.</text>
</comment>
<evidence type="ECO:0000256" key="8">
    <source>
        <dbReference type="SAM" id="Phobius"/>
    </source>
</evidence>
<keyword evidence="3" id="KW-0813">Transport</keyword>
<dbReference type="RefSeq" id="WP_109638045.1">
    <property type="nucleotide sequence ID" value="NZ_QGHB01000006.1"/>
</dbReference>
<sequence length="529" mass="55309">MTRRAGPWSALFPLCLGFFMVMLDISVVNIAVPSMVRELGTELNAVIWVTSVYLLAYAIPMLSASRLGDRVGPKRVFVAGLLVFTGASLWCGLSSSVEVLITARAVQGFGAALMTPQTTAFITHLFPPDRRGPAMGVWGSVAGIAMVTGPLLGGVVVDQLGWEWIFFVNVPVGLLALVLTLLLVPDWQPKNAHRFDLLGILLSGAGMFCVVFGLQNGQRYEWSTVGAGIGVFDIIGTGVLLLVGFVLWQRMNRRAPLLPLQVFDNRDFSAGSLSAVAVGFVMTSMPLLLVIYAQSVLGLSPTDTGLLIAPMAVLSGSAAPFVGRLSDRMNPKYLLMFGLLALSTGLGVIALLITPVSSPSIVLPGLLLCGLGVGFIFSPMSNVTIGSVDRELVGSASGIFNTARQTGGVLGSAAVGVLLQAQITASTARRADEAALALPAEFRQPFVSGFADAGGGIGRFGDDAPPLPPDLPPAVADQARQLATDVLQNGLTDAVKVSLLLPIGVLLLGLLSAAAMRTTRHRSPVPAAD</sequence>
<feature type="transmembrane region" description="Helical" evidence="8">
    <location>
        <begin position="134"/>
        <end position="152"/>
    </location>
</feature>
<dbReference type="Proteomes" id="UP000246005">
    <property type="component" value="Unassembled WGS sequence"/>
</dbReference>
<keyword evidence="7 8" id="KW-0472">Membrane</keyword>
<organism evidence="10 11">
    <name type="scientific">Lentzea atacamensis</name>
    <dbReference type="NCBI Taxonomy" id="531938"/>
    <lineage>
        <taxon>Bacteria</taxon>
        <taxon>Bacillati</taxon>
        <taxon>Actinomycetota</taxon>
        <taxon>Actinomycetes</taxon>
        <taxon>Pseudonocardiales</taxon>
        <taxon>Pseudonocardiaceae</taxon>
        <taxon>Lentzea</taxon>
    </lineage>
</organism>
<evidence type="ECO:0000256" key="3">
    <source>
        <dbReference type="ARBA" id="ARBA00022448"/>
    </source>
</evidence>
<evidence type="ECO:0000256" key="4">
    <source>
        <dbReference type="ARBA" id="ARBA00022475"/>
    </source>
</evidence>
<evidence type="ECO:0000256" key="5">
    <source>
        <dbReference type="ARBA" id="ARBA00022692"/>
    </source>
</evidence>
<proteinExistence type="inferred from homology"/>
<keyword evidence="5 8" id="KW-0812">Transmembrane</keyword>
<gene>
    <name evidence="10" type="ORF">C8D88_10650</name>
</gene>